<keyword evidence="3" id="KW-1185">Reference proteome</keyword>
<proteinExistence type="predicted"/>
<name>A0A179DIB9_9SPHI</name>
<organism evidence="2 3">
    <name type="scientific">Pedobacter psychrophilus</name>
    <dbReference type="NCBI Taxonomy" id="1826909"/>
    <lineage>
        <taxon>Bacteria</taxon>
        <taxon>Pseudomonadati</taxon>
        <taxon>Bacteroidota</taxon>
        <taxon>Sphingobacteriia</taxon>
        <taxon>Sphingobacteriales</taxon>
        <taxon>Sphingobacteriaceae</taxon>
        <taxon>Pedobacter</taxon>
    </lineage>
</organism>
<evidence type="ECO:0000313" key="2">
    <source>
        <dbReference type="EMBL" id="OAQ40634.1"/>
    </source>
</evidence>
<evidence type="ECO:0000256" key="1">
    <source>
        <dbReference type="SAM" id="SignalP"/>
    </source>
</evidence>
<comment type="caution">
    <text evidence="2">The sequence shown here is derived from an EMBL/GenBank/DDBJ whole genome shotgun (WGS) entry which is preliminary data.</text>
</comment>
<dbReference type="RefSeq" id="WP_157687512.1">
    <property type="nucleotide sequence ID" value="NZ_LWHJ01000022.1"/>
</dbReference>
<dbReference type="OrthoDB" id="675330at2"/>
<dbReference type="AlphaFoldDB" id="A0A179DIB9"/>
<evidence type="ECO:0000313" key="3">
    <source>
        <dbReference type="Proteomes" id="UP000078459"/>
    </source>
</evidence>
<reference evidence="2 3" key="1">
    <citation type="submission" date="2016-04" db="EMBL/GenBank/DDBJ databases">
        <authorList>
            <person name="Evans L.H."/>
            <person name="Alamgir A."/>
            <person name="Owens N."/>
            <person name="Weber N.D."/>
            <person name="Virtaneva K."/>
            <person name="Barbian K."/>
            <person name="Babar A."/>
            <person name="Rosenke K."/>
        </authorList>
    </citation>
    <scope>NUCLEOTIDE SEQUENCE [LARGE SCALE GENOMIC DNA]</scope>
    <source>
        <strain evidence="2 3">CCM 8644</strain>
    </source>
</reference>
<accession>A0A179DIB9</accession>
<reference evidence="2 3" key="2">
    <citation type="submission" date="2016-06" db="EMBL/GenBank/DDBJ databases">
        <title>Pedobacter psychrophilus sp. nov., isolated from Antarctic fragmentary rock.</title>
        <authorList>
            <person name="Svec P."/>
        </authorList>
    </citation>
    <scope>NUCLEOTIDE SEQUENCE [LARGE SCALE GENOMIC DNA]</scope>
    <source>
        <strain evidence="2 3">CCM 8644</strain>
    </source>
</reference>
<protein>
    <recommendedName>
        <fullName evidence="4">Sensor of ECF-type sigma factor</fullName>
    </recommendedName>
</protein>
<keyword evidence="1" id="KW-0732">Signal</keyword>
<feature type="signal peptide" evidence="1">
    <location>
        <begin position="1"/>
        <end position="22"/>
    </location>
</feature>
<dbReference type="STRING" id="1826909.A5893_06740"/>
<feature type="chain" id="PRO_5008100564" description="Sensor of ECF-type sigma factor" evidence="1">
    <location>
        <begin position="23"/>
        <end position="144"/>
    </location>
</feature>
<dbReference type="Proteomes" id="UP000078459">
    <property type="component" value="Unassembled WGS sequence"/>
</dbReference>
<evidence type="ECO:0008006" key="4">
    <source>
        <dbReference type="Google" id="ProtNLM"/>
    </source>
</evidence>
<dbReference type="EMBL" id="LWHJ01000022">
    <property type="protein sequence ID" value="OAQ40634.1"/>
    <property type="molecule type" value="Genomic_DNA"/>
</dbReference>
<gene>
    <name evidence="2" type="ORF">A5893_06740</name>
</gene>
<sequence>MKNKIYILFIALGMFFSLPTNAQNGSNQNKAKQIDAIKIGYLTRRLDLSTEESQKFWPVYNQYQQEMQDINRQRKAARAQNGDDANKLVDDDFRYEDKILDLKKKYRNEFKKVLSPEKIKSLYVAERDFREELIKQLKNRRENN</sequence>